<name>M1IJG5_9PHYC</name>
<dbReference type="KEGG" id="vg:40525474"/>
<evidence type="ECO:0000259" key="1">
    <source>
        <dbReference type="SMART" id="SM00507"/>
    </source>
</evidence>
<reference evidence="2" key="1">
    <citation type="submission" date="2012-10" db="EMBL/GenBank/DDBJ databases">
        <title>Towards defining the chloroviruses: a genomic journey through a genus of large DNA viruses.</title>
        <authorList>
            <person name="Jeanniard A."/>
            <person name="Dunigan D.D."/>
            <person name="Gurnon J.R."/>
            <person name="Agarkova I."/>
            <person name="Kang M."/>
            <person name="Vitek J."/>
            <person name="Duncan G."/>
            <person name="McClung O.W."/>
            <person name="Larsen M."/>
            <person name="Claverie J.-M."/>
            <person name="Van Etten J.L."/>
            <person name="Blanc G."/>
        </authorList>
    </citation>
    <scope>NUCLEOTIDE SEQUENCE</scope>
</reference>
<dbReference type="EMBL" id="JX997183">
    <property type="protein sequence ID" value="AGE58610.1"/>
    <property type="molecule type" value="Genomic_DNA"/>
</dbReference>
<dbReference type="GeneID" id="40525474"/>
<dbReference type="SUPFAM" id="SSF54060">
    <property type="entry name" value="His-Me finger endonucleases"/>
    <property type="match status" value="2"/>
</dbReference>
<evidence type="ECO:0000313" key="2">
    <source>
        <dbReference type="EMBL" id="AGE58610.1"/>
    </source>
</evidence>
<dbReference type="InterPro" id="IPR003615">
    <property type="entry name" value="HNH_nuc"/>
</dbReference>
<proteinExistence type="predicted"/>
<dbReference type="SMART" id="SM00507">
    <property type="entry name" value="HNHc"/>
    <property type="match status" value="2"/>
</dbReference>
<dbReference type="InterPro" id="IPR044925">
    <property type="entry name" value="His-Me_finger_sf"/>
</dbReference>
<accession>M1IJG5</accession>
<feature type="domain" description="HNH nuclease" evidence="1">
    <location>
        <begin position="123"/>
        <end position="175"/>
    </location>
</feature>
<sequence>MFVSVPDIISKTGLTYEISKEHWMVVSITKTGVRKVLKPDNGRVKLAGERYMIYDVAKLAGLEPKSWPEDEREYEELKITSDGFGYRYRTFKNAQVQKMDQHGVVSYQEHTKNTEGYYKVVIAGENVLVHQMMGETRFVPKPDNMPSNWTIHHKNNDKSNNHCDNLEWASPKKQVKEQRSMEQHSIQSCPVIGTALRDVTLVDGTMMKKGDEKFFDNIKKAADAVGGNQGHISSCISKNGKRKFNANFTWRTPPNDEDFVGEVFKSIGSGKQMKRFVSTFGRMKQAFHNGYVKILFAKELLTDRQHREQDKYPSIGIKGNKMFHHVVVELFFGTIPKTVVINGKTHRLVVDHIDDDKQNARLDNLQLVTQQENTKKRFLGEYTTSVASAVWNDHKRRHEYECSHKTRINAVEYVRSRGYPEATLDELNSYVNTPNKIYGRTWIRAHFETTD</sequence>
<feature type="domain" description="HNH nuclease" evidence="1">
    <location>
        <begin position="318"/>
        <end position="374"/>
    </location>
</feature>
<dbReference type="Gene3D" id="3.90.75.20">
    <property type="match status" value="2"/>
</dbReference>
<gene>
    <name evidence="2" type="primary">NYs-1_126R</name>
    <name evidence="2" type="ORF">PBCVNYs1_126R</name>
</gene>
<organism evidence="2">
    <name type="scientific">Paramecium bursaria Chlorella virus NYs1</name>
    <dbReference type="NCBI Taxonomy" id="83442"/>
    <lineage>
        <taxon>Viruses</taxon>
        <taxon>Varidnaviria</taxon>
        <taxon>Bamfordvirae</taxon>
        <taxon>Nucleocytoviricota</taxon>
        <taxon>Megaviricetes</taxon>
        <taxon>Algavirales</taxon>
        <taxon>Phycodnaviridae</taxon>
        <taxon>Chlorovirus</taxon>
        <taxon>Chlorovirus newyorkense</taxon>
    </lineage>
</organism>
<dbReference type="Pfam" id="PF13392">
    <property type="entry name" value="HNH_3"/>
    <property type="match status" value="2"/>
</dbReference>
<dbReference type="RefSeq" id="YP_009665255.1">
    <property type="nucleotide sequence ID" value="NC_043235.1"/>
</dbReference>
<protein>
    <recommendedName>
        <fullName evidence="1">HNH nuclease domain-containing protein</fullName>
    </recommendedName>
</protein>